<gene>
    <name evidence="2" type="ORF">E5676_scaffold172G00470</name>
    <name evidence="1" type="ORF">E6C27_scaffold43G00880</name>
</gene>
<dbReference type="EMBL" id="SSTD01000132">
    <property type="protein sequence ID" value="TYK31558.1"/>
    <property type="molecule type" value="Genomic_DNA"/>
</dbReference>
<dbReference type="GO" id="GO:0003964">
    <property type="term" value="F:RNA-directed DNA polymerase activity"/>
    <property type="evidence" value="ECO:0007669"/>
    <property type="project" value="UniProtKB-KW"/>
</dbReference>
<reference evidence="3 4" key="1">
    <citation type="submission" date="2019-08" db="EMBL/GenBank/DDBJ databases">
        <title>Draft genome sequences of two oriental melons (Cucumis melo L. var makuwa).</title>
        <authorList>
            <person name="Kwon S.-Y."/>
        </authorList>
    </citation>
    <scope>NUCLEOTIDE SEQUENCE [LARGE SCALE GENOMIC DNA]</scope>
    <source>
        <strain evidence="4">cv. Chang Bougi</strain>
        <strain evidence="3">cv. SW 3</strain>
        <tissue evidence="1">Leaf</tissue>
    </source>
</reference>
<dbReference type="EMBL" id="SSTE01012402">
    <property type="protein sequence ID" value="KAA0048776.1"/>
    <property type="molecule type" value="Genomic_DNA"/>
</dbReference>
<accession>A0A5A7U3G7</accession>
<keyword evidence="1" id="KW-0548">Nucleotidyltransferase</keyword>
<evidence type="ECO:0000313" key="3">
    <source>
        <dbReference type="Proteomes" id="UP000321393"/>
    </source>
</evidence>
<keyword evidence="1" id="KW-0695">RNA-directed DNA polymerase</keyword>
<sequence>MDLYKETIRDVIQYAKLEEVGRIYDFLAGLNPKFNTICGRIPGQRSLPSLMEVCFEVRLEEDRTNAMGVLTTPVIDSAAFFARETTTASTSQSIGPTASQTKTPPLGAIAQLDGVELIEPTPSTVSDYDPYPVVLPTNQVPWKAYYKRNLIKEVRSPTSQLLAPVQDFKPPRDQGLLHLSSPKGTVRDDQTEINQLSSPKGDQIKEGIFVSQREYTLDLLTKIGLLGCHLADTPIELNCKLGNSDDLVPVDKEQY</sequence>
<evidence type="ECO:0000313" key="4">
    <source>
        <dbReference type="Proteomes" id="UP000321947"/>
    </source>
</evidence>
<proteinExistence type="predicted"/>
<comment type="caution">
    <text evidence="1">The sequence shown here is derived from an EMBL/GenBank/DDBJ whole genome shotgun (WGS) entry which is preliminary data.</text>
</comment>
<name>A0A5A7U3G7_CUCMM</name>
<dbReference type="Proteomes" id="UP000321947">
    <property type="component" value="Unassembled WGS sequence"/>
</dbReference>
<organism evidence="1 3">
    <name type="scientific">Cucumis melo var. makuwa</name>
    <name type="common">Oriental melon</name>
    <dbReference type="NCBI Taxonomy" id="1194695"/>
    <lineage>
        <taxon>Eukaryota</taxon>
        <taxon>Viridiplantae</taxon>
        <taxon>Streptophyta</taxon>
        <taxon>Embryophyta</taxon>
        <taxon>Tracheophyta</taxon>
        <taxon>Spermatophyta</taxon>
        <taxon>Magnoliopsida</taxon>
        <taxon>eudicotyledons</taxon>
        <taxon>Gunneridae</taxon>
        <taxon>Pentapetalae</taxon>
        <taxon>rosids</taxon>
        <taxon>fabids</taxon>
        <taxon>Cucurbitales</taxon>
        <taxon>Cucurbitaceae</taxon>
        <taxon>Benincaseae</taxon>
        <taxon>Cucumis</taxon>
    </lineage>
</organism>
<evidence type="ECO:0000313" key="2">
    <source>
        <dbReference type="EMBL" id="TYK31558.1"/>
    </source>
</evidence>
<keyword evidence="1" id="KW-0808">Transferase</keyword>
<dbReference type="Proteomes" id="UP000321393">
    <property type="component" value="Unassembled WGS sequence"/>
</dbReference>
<dbReference type="AlphaFoldDB" id="A0A5A7U3G7"/>
<protein>
    <submittedName>
        <fullName evidence="1">Reverse transcriptase</fullName>
    </submittedName>
</protein>
<evidence type="ECO:0000313" key="1">
    <source>
        <dbReference type="EMBL" id="KAA0048776.1"/>
    </source>
</evidence>
<dbReference type="OrthoDB" id="6770932at2759"/>